<evidence type="ECO:0000259" key="2">
    <source>
        <dbReference type="Pfam" id="PF01814"/>
    </source>
</evidence>
<dbReference type="InterPro" id="IPR012312">
    <property type="entry name" value="Hemerythrin-like"/>
</dbReference>
<dbReference type="CDD" id="cd12108">
    <property type="entry name" value="Hr-like"/>
    <property type="match status" value="1"/>
</dbReference>
<feature type="domain" description="Hemerythrin-like" evidence="2">
    <location>
        <begin position="32"/>
        <end position="164"/>
    </location>
</feature>
<comment type="caution">
    <text evidence="3">The sequence shown here is derived from an EMBL/GenBank/DDBJ whole genome shotgun (WGS) entry which is preliminary data.</text>
</comment>
<accession>A0ABV9LJY9</accession>
<organism evidence="3 4">
    <name type="scientific">Geodermatophilus arenarius</name>
    <dbReference type="NCBI Taxonomy" id="1137990"/>
    <lineage>
        <taxon>Bacteria</taxon>
        <taxon>Bacillati</taxon>
        <taxon>Actinomycetota</taxon>
        <taxon>Actinomycetes</taxon>
        <taxon>Geodermatophilales</taxon>
        <taxon>Geodermatophilaceae</taxon>
        <taxon>Geodermatophilus</taxon>
    </lineage>
</organism>
<protein>
    <submittedName>
        <fullName evidence="3">Hemerythrin domain-containing protein</fullName>
    </submittedName>
</protein>
<dbReference type="RefSeq" id="WP_387989570.1">
    <property type="nucleotide sequence ID" value="NZ_JBHSGR010000014.1"/>
</dbReference>
<sequence>MSTTTLAPQRPAPGRLRLPGQADAPDGPVDLTLMWVMHHGFRRDLAAFGRAVERTPLEDRRTWELLRRRWDYFASVLHHHHTGEDAGLWPLLLERAAAAGDAEGRAILEAMAAEHAAIDPLLGECSHGFARLAGVADGPAREALAAAVAAARVHVDRHLAHEERDGMRVLQDHLQPADWEWVGARFFDTAYTTPRLLELVAWVLHEMPPEGVAALERQERGRALVAVWRLALRRPFRRRERAAFRHA</sequence>
<evidence type="ECO:0000256" key="1">
    <source>
        <dbReference type="SAM" id="MobiDB-lite"/>
    </source>
</evidence>
<name>A0ABV9LJY9_9ACTN</name>
<dbReference type="EMBL" id="JBHSGR010000014">
    <property type="protein sequence ID" value="MFC4694473.1"/>
    <property type="molecule type" value="Genomic_DNA"/>
</dbReference>
<dbReference type="Gene3D" id="1.20.120.520">
    <property type="entry name" value="nmb1532 protein domain like"/>
    <property type="match status" value="1"/>
</dbReference>
<gene>
    <name evidence="3" type="ORF">ACFO3M_13825</name>
</gene>
<evidence type="ECO:0000313" key="3">
    <source>
        <dbReference type="EMBL" id="MFC4694473.1"/>
    </source>
</evidence>
<dbReference type="Pfam" id="PF01814">
    <property type="entry name" value="Hemerythrin"/>
    <property type="match status" value="1"/>
</dbReference>
<feature type="region of interest" description="Disordered" evidence="1">
    <location>
        <begin position="1"/>
        <end position="23"/>
    </location>
</feature>
<keyword evidence="4" id="KW-1185">Reference proteome</keyword>
<reference evidence="4" key="1">
    <citation type="journal article" date="2019" name="Int. J. Syst. Evol. Microbiol.">
        <title>The Global Catalogue of Microorganisms (GCM) 10K type strain sequencing project: providing services to taxonomists for standard genome sequencing and annotation.</title>
        <authorList>
            <consortium name="The Broad Institute Genomics Platform"/>
            <consortium name="The Broad Institute Genome Sequencing Center for Infectious Disease"/>
            <person name="Wu L."/>
            <person name="Ma J."/>
        </authorList>
    </citation>
    <scope>NUCLEOTIDE SEQUENCE [LARGE SCALE GENOMIC DNA]</scope>
    <source>
        <strain evidence="4">CCUG 62763</strain>
    </source>
</reference>
<proteinExistence type="predicted"/>
<dbReference type="Proteomes" id="UP001596025">
    <property type="component" value="Unassembled WGS sequence"/>
</dbReference>
<evidence type="ECO:0000313" key="4">
    <source>
        <dbReference type="Proteomes" id="UP001596025"/>
    </source>
</evidence>